<gene>
    <name evidence="6" type="ORF">QJS35_25900</name>
</gene>
<keyword evidence="1" id="KW-0678">Repressor</keyword>
<evidence type="ECO:0000313" key="6">
    <source>
        <dbReference type="EMBL" id="MEQ4485819.1"/>
    </source>
</evidence>
<evidence type="ECO:0000259" key="5">
    <source>
        <dbReference type="PROSITE" id="PS50949"/>
    </source>
</evidence>
<dbReference type="InterPro" id="IPR046335">
    <property type="entry name" value="LacI/GalR-like_sensor"/>
</dbReference>
<sequence length="395" mass="44395">MSKATPRIPLYTQIREYVLDKINQNIWKPGDRLPSENELAEQFNVSRITVKNALNQLIENQLIYRIQGRGSFVSHDSSGEAVIYRPEPAVSGGKTKQLVAYLMPRLGNTFTAQLLNGIENELTKSNFRLIYCKTDDSQQTEKDILREVIQLGVKGIIIFPVDGETYNEEILRLTLSNFPLVVVDRYLRGIETNCVCSDNVEGAREATAHLIDNGHSHIGFISTIYQGTTSIEDRLVGYEKALAEKHLPVDHRLRLVHFDAEQVNVILKEGKADPSAKEEIKTFLKQNPDMTAVFAINAAVGLTVIEAAKELNIRVPEQLSVVFFDNYELASLSSVPPTCVSQEEQVMGEEAARLLVSIIENPKQERRRIITSNKLIIRNSVAPNPQLHNIHTQIN</sequence>
<dbReference type="PANTHER" id="PTHR30146:SF95">
    <property type="entry name" value="RIBOSE OPERON REPRESSOR"/>
    <property type="match status" value="1"/>
</dbReference>
<protein>
    <submittedName>
        <fullName evidence="6">GntR family transcriptional regulator</fullName>
    </submittedName>
</protein>
<dbReference type="RefSeq" id="WP_232188591.1">
    <property type="nucleotide sequence ID" value="NZ_JAIOAP010000016.1"/>
</dbReference>
<dbReference type="Pfam" id="PF13377">
    <property type="entry name" value="Peripla_BP_3"/>
    <property type="match status" value="1"/>
</dbReference>
<accession>A0ABV1L0D1</accession>
<reference evidence="6 7" key="1">
    <citation type="journal article" date="2023" name="Genome Announc.">
        <title>Pan-Genome Analyses of the Genus Cohnella and Proposal of the Novel Species Cohnella silvisoli sp. nov., Isolated from Forest Soil.</title>
        <authorList>
            <person name="Wang C."/>
            <person name="Mao L."/>
            <person name="Bao G."/>
            <person name="Zhu H."/>
        </authorList>
    </citation>
    <scope>NUCLEOTIDE SEQUENCE [LARGE SCALE GENOMIC DNA]</scope>
    <source>
        <strain evidence="6 7">NL03-T5-1</strain>
    </source>
</reference>
<dbReference type="SMART" id="SM00345">
    <property type="entry name" value="HTH_GNTR"/>
    <property type="match status" value="1"/>
</dbReference>
<keyword evidence="7" id="KW-1185">Reference proteome</keyword>
<keyword evidence="3" id="KW-0238">DNA-binding</keyword>
<dbReference type="Gene3D" id="1.10.10.10">
    <property type="entry name" value="Winged helix-like DNA-binding domain superfamily/Winged helix DNA-binding domain"/>
    <property type="match status" value="1"/>
</dbReference>
<dbReference type="EMBL" id="JASKHM010000017">
    <property type="protein sequence ID" value="MEQ4485819.1"/>
    <property type="molecule type" value="Genomic_DNA"/>
</dbReference>
<dbReference type="InterPro" id="IPR036390">
    <property type="entry name" value="WH_DNA-bd_sf"/>
</dbReference>
<keyword evidence="2" id="KW-0805">Transcription regulation</keyword>
<comment type="caution">
    <text evidence="6">The sequence shown here is derived from an EMBL/GenBank/DDBJ whole genome shotgun (WGS) entry which is preliminary data.</text>
</comment>
<evidence type="ECO:0000256" key="3">
    <source>
        <dbReference type="ARBA" id="ARBA00023125"/>
    </source>
</evidence>
<evidence type="ECO:0000256" key="1">
    <source>
        <dbReference type="ARBA" id="ARBA00022491"/>
    </source>
</evidence>
<dbReference type="Proteomes" id="UP001493487">
    <property type="component" value="Unassembled WGS sequence"/>
</dbReference>
<dbReference type="SUPFAM" id="SSF46785">
    <property type="entry name" value="Winged helix' DNA-binding domain"/>
    <property type="match status" value="1"/>
</dbReference>
<feature type="domain" description="HTH gntR-type" evidence="5">
    <location>
        <begin position="8"/>
        <end position="76"/>
    </location>
</feature>
<evidence type="ECO:0000256" key="4">
    <source>
        <dbReference type="ARBA" id="ARBA00023163"/>
    </source>
</evidence>
<evidence type="ECO:0000313" key="7">
    <source>
        <dbReference type="Proteomes" id="UP001493487"/>
    </source>
</evidence>
<dbReference type="SUPFAM" id="SSF53822">
    <property type="entry name" value="Periplasmic binding protein-like I"/>
    <property type="match status" value="1"/>
</dbReference>
<evidence type="ECO:0000256" key="2">
    <source>
        <dbReference type="ARBA" id="ARBA00023015"/>
    </source>
</evidence>
<dbReference type="InterPro" id="IPR036388">
    <property type="entry name" value="WH-like_DNA-bd_sf"/>
</dbReference>
<dbReference type="Gene3D" id="3.40.50.2300">
    <property type="match status" value="2"/>
</dbReference>
<dbReference type="Pfam" id="PF00392">
    <property type="entry name" value="GntR"/>
    <property type="match status" value="1"/>
</dbReference>
<dbReference type="PRINTS" id="PR00035">
    <property type="entry name" value="HTHGNTR"/>
</dbReference>
<dbReference type="CDD" id="cd06267">
    <property type="entry name" value="PBP1_LacI_sugar_binding-like"/>
    <property type="match status" value="1"/>
</dbReference>
<name>A0ABV1L0D1_9BACL</name>
<dbReference type="InterPro" id="IPR028082">
    <property type="entry name" value="Peripla_BP_I"/>
</dbReference>
<dbReference type="PROSITE" id="PS50949">
    <property type="entry name" value="HTH_GNTR"/>
    <property type="match status" value="1"/>
</dbReference>
<keyword evidence="4" id="KW-0804">Transcription</keyword>
<proteinExistence type="predicted"/>
<dbReference type="CDD" id="cd07377">
    <property type="entry name" value="WHTH_GntR"/>
    <property type="match status" value="1"/>
</dbReference>
<dbReference type="InterPro" id="IPR000524">
    <property type="entry name" value="Tscrpt_reg_HTH_GntR"/>
</dbReference>
<dbReference type="PANTHER" id="PTHR30146">
    <property type="entry name" value="LACI-RELATED TRANSCRIPTIONAL REPRESSOR"/>
    <property type="match status" value="1"/>
</dbReference>
<organism evidence="6 7">
    <name type="scientific">Cohnella silvisoli</name>
    <dbReference type="NCBI Taxonomy" id="2873699"/>
    <lineage>
        <taxon>Bacteria</taxon>
        <taxon>Bacillati</taxon>
        <taxon>Bacillota</taxon>
        <taxon>Bacilli</taxon>
        <taxon>Bacillales</taxon>
        <taxon>Paenibacillaceae</taxon>
        <taxon>Cohnella</taxon>
    </lineage>
</organism>